<dbReference type="Pfam" id="PF04089">
    <property type="entry name" value="BRICHOS"/>
    <property type="match status" value="1"/>
</dbReference>
<dbReference type="PANTHER" id="PTHR10962:SF1">
    <property type="entry name" value="INTEGRAL MEMBRANE PROTEIN 2"/>
    <property type="match status" value="1"/>
</dbReference>
<dbReference type="Proteomes" id="UP001497623">
    <property type="component" value="Unassembled WGS sequence"/>
</dbReference>
<dbReference type="EMBL" id="CAXKWB010001023">
    <property type="protein sequence ID" value="CAL4063146.1"/>
    <property type="molecule type" value="Genomic_DNA"/>
</dbReference>
<protein>
    <recommendedName>
        <fullName evidence="9">Integral membrane protein 2</fullName>
    </recommendedName>
</protein>
<keyword evidence="5 9" id="KW-1133">Transmembrane helix</keyword>
<evidence type="ECO:0000256" key="5">
    <source>
        <dbReference type="ARBA" id="ARBA00022989"/>
    </source>
</evidence>
<evidence type="ECO:0000313" key="11">
    <source>
        <dbReference type="EMBL" id="CAL4063146.1"/>
    </source>
</evidence>
<keyword evidence="7" id="KW-1015">Disulfide bond</keyword>
<organism evidence="11 12">
    <name type="scientific">Meganyctiphanes norvegica</name>
    <name type="common">Northern krill</name>
    <name type="synonym">Thysanopoda norvegica</name>
    <dbReference type="NCBI Taxonomy" id="48144"/>
    <lineage>
        <taxon>Eukaryota</taxon>
        <taxon>Metazoa</taxon>
        <taxon>Ecdysozoa</taxon>
        <taxon>Arthropoda</taxon>
        <taxon>Crustacea</taxon>
        <taxon>Multicrustacea</taxon>
        <taxon>Malacostraca</taxon>
        <taxon>Eumalacostraca</taxon>
        <taxon>Eucarida</taxon>
        <taxon>Euphausiacea</taxon>
        <taxon>Euphausiidae</taxon>
        <taxon>Meganyctiphanes</taxon>
    </lineage>
</organism>
<evidence type="ECO:0000256" key="3">
    <source>
        <dbReference type="ARBA" id="ARBA00022692"/>
    </source>
</evidence>
<keyword evidence="12" id="KW-1185">Reference proteome</keyword>
<evidence type="ECO:0000256" key="4">
    <source>
        <dbReference type="ARBA" id="ARBA00022968"/>
    </source>
</evidence>
<evidence type="ECO:0000256" key="2">
    <source>
        <dbReference type="ARBA" id="ARBA00006794"/>
    </source>
</evidence>
<evidence type="ECO:0000256" key="1">
    <source>
        <dbReference type="ARBA" id="ARBA00004606"/>
    </source>
</evidence>
<dbReference type="PROSITE" id="PS50869">
    <property type="entry name" value="BRICHOS"/>
    <property type="match status" value="1"/>
</dbReference>
<dbReference type="GO" id="GO:0001540">
    <property type="term" value="F:amyloid-beta binding"/>
    <property type="evidence" value="ECO:0007669"/>
    <property type="project" value="TreeGrafter"/>
</dbReference>
<evidence type="ECO:0000256" key="9">
    <source>
        <dbReference type="RuleBase" id="RU367061"/>
    </source>
</evidence>
<reference evidence="11 12" key="1">
    <citation type="submission" date="2024-05" db="EMBL/GenBank/DDBJ databases">
        <authorList>
            <person name="Wallberg A."/>
        </authorList>
    </citation>
    <scope>NUCLEOTIDE SEQUENCE [LARGE SCALE GENOMIC DNA]</scope>
</reference>
<dbReference type="InterPro" id="IPR040145">
    <property type="entry name" value="ITM2"/>
</dbReference>
<comment type="similarity">
    <text evidence="2 9">Belongs to the ITM2 family.</text>
</comment>
<evidence type="ECO:0000256" key="6">
    <source>
        <dbReference type="ARBA" id="ARBA00023136"/>
    </source>
</evidence>
<keyword evidence="6 9" id="KW-0472">Membrane</keyword>
<feature type="transmembrane region" description="Helical" evidence="9">
    <location>
        <begin position="60"/>
        <end position="84"/>
    </location>
</feature>
<dbReference type="InterPro" id="IPR007084">
    <property type="entry name" value="BRICHOS_dom"/>
</dbReference>
<dbReference type="GO" id="GO:0005794">
    <property type="term" value="C:Golgi apparatus"/>
    <property type="evidence" value="ECO:0007669"/>
    <property type="project" value="TreeGrafter"/>
</dbReference>
<keyword evidence="9" id="KW-1003">Cell membrane</keyword>
<keyword evidence="3 9" id="KW-0812">Transmembrane</keyword>
<dbReference type="GO" id="GO:0042985">
    <property type="term" value="P:negative regulation of amyloid precursor protein biosynthetic process"/>
    <property type="evidence" value="ECO:0007669"/>
    <property type="project" value="TreeGrafter"/>
</dbReference>
<name>A0AAV2PQH7_MEGNR</name>
<feature type="domain" description="BRICHOS" evidence="10">
    <location>
        <begin position="160"/>
        <end position="255"/>
    </location>
</feature>
<dbReference type="SMART" id="SM01039">
    <property type="entry name" value="BRICHOS"/>
    <property type="match status" value="1"/>
</dbReference>
<evidence type="ECO:0000259" key="10">
    <source>
        <dbReference type="PROSITE" id="PS50869"/>
    </source>
</evidence>
<sequence length="301" mass="34452">MTVITKPISEKGNKEKPLEKPLVVNEVQAGSCVEAGVVDPHNNDIEAWLTSSARRRVSTATTVCVFITALLVLSVGIVGGVYLYRQFSRHQMSRFRGWCGIPYERDSLHLMGNPRLPLGGNPAVYKGESDAEWTGESLFKEEFELDLDEEFYEKIHVPDFGFGRQGRFVHDFKTNMTGIIDMTSRRCFVMPLDRSHVLPPRTLFDLIKKMWMGYYNVDTEIVRETMKVVYPPVEDRDSLGMYINKHCANYPVYRLQRINVPDMKKRSVHAEGAEVDFVEFAGKNVVHFILVDEQAQPDQQQ</sequence>
<evidence type="ECO:0000313" key="12">
    <source>
        <dbReference type="Proteomes" id="UP001497623"/>
    </source>
</evidence>
<evidence type="ECO:0000256" key="7">
    <source>
        <dbReference type="ARBA" id="ARBA00023157"/>
    </source>
</evidence>
<evidence type="ECO:0000256" key="8">
    <source>
        <dbReference type="ARBA" id="ARBA00023180"/>
    </source>
</evidence>
<proteinExistence type="inferred from homology"/>
<gene>
    <name evidence="11" type="ORF">MNOR_LOCUS3112</name>
</gene>
<dbReference type="AlphaFoldDB" id="A0AAV2PQH7"/>
<dbReference type="GO" id="GO:0070062">
    <property type="term" value="C:extracellular exosome"/>
    <property type="evidence" value="ECO:0007669"/>
    <property type="project" value="TreeGrafter"/>
</dbReference>
<comment type="subcellular location">
    <subcellularLocation>
        <location evidence="1 9">Membrane</location>
        <topology evidence="1 9">Single-pass type II membrane protein</topology>
    </subcellularLocation>
</comment>
<keyword evidence="8" id="KW-0325">Glycoprotein</keyword>
<keyword evidence="4 9" id="KW-0735">Signal-anchor</keyword>
<dbReference type="PANTHER" id="PTHR10962">
    <property type="entry name" value="INTEGRAL TRANSMEMBRANE PROTEIN 2"/>
    <property type="match status" value="1"/>
</dbReference>
<comment type="caution">
    <text evidence="11">The sequence shown here is derived from an EMBL/GenBank/DDBJ whole genome shotgun (WGS) entry which is preliminary data.</text>
</comment>
<accession>A0AAV2PQH7</accession>
<dbReference type="GO" id="GO:0005886">
    <property type="term" value="C:plasma membrane"/>
    <property type="evidence" value="ECO:0007669"/>
    <property type="project" value="UniProtKB-UniRule"/>
</dbReference>